<organism evidence="14 15">
    <name type="scientific">Cyprinus carpio</name>
    <name type="common">Common carp</name>
    <dbReference type="NCBI Taxonomy" id="7962"/>
    <lineage>
        <taxon>Eukaryota</taxon>
        <taxon>Metazoa</taxon>
        <taxon>Chordata</taxon>
        <taxon>Craniata</taxon>
        <taxon>Vertebrata</taxon>
        <taxon>Euteleostomi</taxon>
        <taxon>Actinopterygii</taxon>
        <taxon>Neopterygii</taxon>
        <taxon>Teleostei</taxon>
        <taxon>Ostariophysi</taxon>
        <taxon>Cypriniformes</taxon>
        <taxon>Cyprinidae</taxon>
        <taxon>Cyprininae</taxon>
        <taxon>Cyprinus</taxon>
    </lineage>
</organism>
<feature type="domain" description="C2H2-type" evidence="13">
    <location>
        <begin position="94"/>
        <end position="121"/>
    </location>
</feature>
<dbReference type="SMART" id="SM00355">
    <property type="entry name" value="ZnF_C2H2"/>
    <property type="match status" value="4"/>
</dbReference>
<evidence type="ECO:0000256" key="7">
    <source>
        <dbReference type="ARBA" id="ARBA00023015"/>
    </source>
</evidence>
<dbReference type="Pfam" id="PF00096">
    <property type="entry name" value="zf-C2H2"/>
    <property type="match status" value="2"/>
</dbReference>
<feature type="compositionally biased region" description="Acidic residues" evidence="12">
    <location>
        <begin position="39"/>
        <end position="48"/>
    </location>
</feature>
<evidence type="ECO:0000256" key="5">
    <source>
        <dbReference type="ARBA" id="ARBA00022771"/>
    </source>
</evidence>
<dbReference type="FunFam" id="3.30.160.60:FF:001156">
    <property type="entry name" value="Zinc finger protein 407"/>
    <property type="match status" value="1"/>
</dbReference>
<dbReference type="PANTHER" id="PTHR23235">
    <property type="entry name" value="KRUEPPEL-LIKE TRANSCRIPTION FACTOR"/>
    <property type="match status" value="1"/>
</dbReference>
<evidence type="ECO:0000256" key="4">
    <source>
        <dbReference type="ARBA" id="ARBA00022737"/>
    </source>
</evidence>
<dbReference type="FunFam" id="3.30.160.60:FF:000100">
    <property type="entry name" value="Zinc finger 45-like"/>
    <property type="match status" value="1"/>
</dbReference>
<dbReference type="GO" id="GO:0008270">
    <property type="term" value="F:zinc ion binding"/>
    <property type="evidence" value="ECO:0007669"/>
    <property type="project" value="UniProtKB-KW"/>
</dbReference>
<dbReference type="GO" id="GO:0005634">
    <property type="term" value="C:nucleus"/>
    <property type="evidence" value="ECO:0007669"/>
    <property type="project" value="UniProtKB-SubCell"/>
</dbReference>
<keyword evidence="10" id="KW-0539">Nucleus</keyword>
<evidence type="ECO:0000256" key="1">
    <source>
        <dbReference type="ARBA" id="ARBA00004123"/>
    </source>
</evidence>
<dbReference type="PANTHER" id="PTHR23235:SF178">
    <property type="entry name" value="C2H2-TYPE DOMAIN-CONTAINING PROTEIN-RELATED"/>
    <property type="match status" value="1"/>
</dbReference>
<dbReference type="Proteomes" id="UP000694701">
    <property type="component" value="Unplaced"/>
</dbReference>
<keyword evidence="7" id="KW-0805">Transcription regulation</keyword>
<reference evidence="14" key="1">
    <citation type="submission" date="2025-08" db="UniProtKB">
        <authorList>
            <consortium name="Ensembl"/>
        </authorList>
    </citation>
    <scope>IDENTIFICATION</scope>
</reference>
<evidence type="ECO:0000256" key="2">
    <source>
        <dbReference type="ARBA" id="ARBA00006991"/>
    </source>
</evidence>
<evidence type="ECO:0000256" key="6">
    <source>
        <dbReference type="ARBA" id="ARBA00022833"/>
    </source>
</evidence>
<dbReference type="FunFam" id="3.30.160.60:FF:000196">
    <property type="entry name" value="Zinc finger protein 1026"/>
    <property type="match status" value="1"/>
</dbReference>
<evidence type="ECO:0000256" key="3">
    <source>
        <dbReference type="ARBA" id="ARBA00022723"/>
    </source>
</evidence>
<evidence type="ECO:0000256" key="11">
    <source>
        <dbReference type="PROSITE-ProRule" id="PRU00042"/>
    </source>
</evidence>
<dbReference type="SUPFAM" id="SSF57667">
    <property type="entry name" value="beta-beta-alpha zinc fingers"/>
    <property type="match status" value="3"/>
</dbReference>
<comment type="subcellular location">
    <subcellularLocation>
        <location evidence="1">Nucleus</location>
    </subcellularLocation>
</comment>
<evidence type="ECO:0000256" key="8">
    <source>
        <dbReference type="ARBA" id="ARBA00023125"/>
    </source>
</evidence>
<accession>A0A8C2CX53</accession>
<keyword evidence="5 11" id="KW-0863">Zinc-finger</keyword>
<sequence length="234" mass="27658">MMAFIKEEMEELKIEEVFSLKQEDTEEQTDLMPLKEESQDPSDMEEEYQYEKPHQFMTGEKYFSNSKIERTSLPNEGTRKIEGHMKVKSGKSPFTCQQCGRSFSHKKTLNRHMKIHTGMKAFTCQQGGKRFSDRRNLDAHMSVHTGERPFTCSQCGKSYTHKKNLNVHMQYHTIILKENLNHSIHTRVNGFICQQCRRSFENRISLKNHVKTLRWREAFHVRSLWKDLGKQSKP</sequence>
<evidence type="ECO:0000256" key="9">
    <source>
        <dbReference type="ARBA" id="ARBA00023163"/>
    </source>
</evidence>
<dbReference type="InterPro" id="IPR036236">
    <property type="entry name" value="Znf_C2H2_sf"/>
</dbReference>
<protein>
    <recommendedName>
        <fullName evidence="13">C2H2-type domain-containing protein</fullName>
    </recommendedName>
</protein>
<keyword evidence="4" id="KW-0677">Repeat</keyword>
<keyword evidence="6" id="KW-0862">Zinc</keyword>
<keyword evidence="9" id="KW-0804">Transcription</keyword>
<dbReference type="AlphaFoldDB" id="A0A8C2CX53"/>
<dbReference type="GO" id="GO:0000978">
    <property type="term" value="F:RNA polymerase II cis-regulatory region sequence-specific DNA binding"/>
    <property type="evidence" value="ECO:0007669"/>
    <property type="project" value="TreeGrafter"/>
</dbReference>
<dbReference type="PROSITE" id="PS00028">
    <property type="entry name" value="ZINC_FINGER_C2H2_1"/>
    <property type="match status" value="2"/>
</dbReference>
<dbReference type="InterPro" id="IPR013087">
    <property type="entry name" value="Znf_C2H2_type"/>
</dbReference>
<evidence type="ECO:0000313" key="15">
    <source>
        <dbReference type="Proteomes" id="UP000694701"/>
    </source>
</evidence>
<dbReference type="PROSITE" id="PS50157">
    <property type="entry name" value="ZINC_FINGER_C2H2_2"/>
    <property type="match status" value="4"/>
</dbReference>
<feature type="domain" description="C2H2-type" evidence="13">
    <location>
        <begin position="191"/>
        <end position="212"/>
    </location>
</feature>
<feature type="region of interest" description="Disordered" evidence="12">
    <location>
        <begin position="22"/>
        <end position="48"/>
    </location>
</feature>
<name>A0A8C2CX53_CYPCA</name>
<keyword evidence="3" id="KW-0479">Metal-binding</keyword>
<dbReference type="GO" id="GO:0000981">
    <property type="term" value="F:DNA-binding transcription factor activity, RNA polymerase II-specific"/>
    <property type="evidence" value="ECO:0007669"/>
    <property type="project" value="TreeGrafter"/>
</dbReference>
<evidence type="ECO:0000256" key="12">
    <source>
        <dbReference type="SAM" id="MobiDB-lite"/>
    </source>
</evidence>
<dbReference type="Gene3D" id="3.30.160.60">
    <property type="entry name" value="Classic Zinc Finger"/>
    <property type="match status" value="3"/>
</dbReference>
<comment type="similarity">
    <text evidence="2">Belongs to the krueppel C2H2-type zinc-finger protein family.</text>
</comment>
<keyword evidence="8" id="KW-0238">DNA-binding</keyword>
<feature type="domain" description="C2H2-type" evidence="13">
    <location>
        <begin position="150"/>
        <end position="173"/>
    </location>
</feature>
<proteinExistence type="inferred from homology"/>
<evidence type="ECO:0000256" key="10">
    <source>
        <dbReference type="ARBA" id="ARBA00023242"/>
    </source>
</evidence>
<feature type="domain" description="C2H2-type" evidence="13">
    <location>
        <begin position="122"/>
        <end position="149"/>
    </location>
</feature>
<evidence type="ECO:0000259" key="13">
    <source>
        <dbReference type="PROSITE" id="PS50157"/>
    </source>
</evidence>
<evidence type="ECO:0000313" key="14">
    <source>
        <dbReference type="Ensembl" id="ENSCCRP00020018066.1"/>
    </source>
</evidence>
<dbReference type="Ensembl" id="ENSCCRT00020019848.1">
    <property type="protein sequence ID" value="ENSCCRP00020018066.1"/>
    <property type="gene ID" value="ENSCCRG00020008589.1"/>
</dbReference>